<dbReference type="Pfam" id="PF11409">
    <property type="entry name" value="SARA"/>
    <property type="match status" value="1"/>
</dbReference>
<evidence type="ECO:0000256" key="11">
    <source>
        <dbReference type="SAM" id="MobiDB-lite"/>
    </source>
</evidence>
<keyword evidence="3" id="KW-0963">Cytoplasm</keyword>
<evidence type="ECO:0000256" key="10">
    <source>
        <dbReference type="PROSITE-ProRule" id="PRU00091"/>
    </source>
</evidence>
<comment type="subcellular location">
    <subcellularLocation>
        <location evidence="2">Cytoplasm</location>
    </subcellularLocation>
    <subcellularLocation>
        <location evidence="1">Early endosome membrane</location>
    </subcellularLocation>
</comment>
<evidence type="ECO:0000313" key="13">
    <source>
        <dbReference type="Ensembl" id="ENSCCRP00020068809.1"/>
    </source>
</evidence>
<evidence type="ECO:0000256" key="8">
    <source>
        <dbReference type="ARBA" id="ARBA00022833"/>
    </source>
</evidence>
<dbReference type="Gene3D" id="4.10.720.10">
    <property type="entry name" value="Smad anchor for receptor activation, Smad-binding domain"/>
    <property type="match status" value="1"/>
</dbReference>
<name>A0A8C2GBF3_CYPCA</name>
<evidence type="ECO:0000313" key="14">
    <source>
        <dbReference type="Proteomes" id="UP000694701"/>
    </source>
</evidence>
<feature type="compositionally biased region" description="Polar residues" evidence="11">
    <location>
        <begin position="251"/>
        <end position="282"/>
    </location>
</feature>
<keyword evidence="9" id="KW-0472">Membrane</keyword>
<dbReference type="FunFam" id="3.30.1360.220:FF:000001">
    <property type="entry name" value="Zinc finger, FYVE domain-containing 9a"/>
    <property type="match status" value="1"/>
</dbReference>
<dbReference type="InterPro" id="IPR017455">
    <property type="entry name" value="Znf_FYVE-rel"/>
</dbReference>
<evidence type="ECO:0000256" key="3">
    <source>
        <dbReference type="ARBA" id="ARBA00022490"/>
    </source>
</evidence>
<dbReference type="FunFam" id="4.10.720.10:FF:000001">
    <property type="entry name" value="Zinc finger, FYVE domain-containing 9a"/>
    <property type="match status" value="1"/>
</dbReference>
<feature type="compositionally biased region" description="Polar residues" evidence="11">
    <location>
        <begin position="318"/>
        <end position="329"/>
    </location>
</feature>
<feature type="region of interest" description="Disordered" evidence="11">
    <location>
        <begin position="219"/>
        <end position="381"/>
    </location>
</feature>
<evidence type="ECO:0000259" key="12">
    <source>
        <dbReference type="PROSITE" id="PS50178"/>
    </source>
</evidence>
<feature type="compositionally biased region" description="Basic and acidic residues" evidence="11">
    <location>
        <begin position="299"/>
        <end position="310"/>
    </location>
</feature>
<dbReference type="GO" id="GO:0005545">
    <property type="term" value="F:1-phosphatidylinositol binding"/>
    <property type="evidence" value="ECO:0007669"/>
    <property type="project" value="UniProtKB-ARBA"/>
</dbReference>
<keyword evidence="7 10" id="KW-0863">Zinc-finger</keyword>
<evidence type="ECO:0000256" key="2">
    <source>
        <dbReference type="ARBA" id="ARBA00004496"/>
    </source>
</evidence>
<evidence type="ECO:0000256" key="6">
    <source>
        <dbReference type="ARBA" id="ARBA00022753"/>
    </source>
</evidence>
<evidence type="ECO:0000256" key="4">
    <source>
        <dbReference type="ARBA" id="ARBA00022553"/>
    </source>
</evidence>
<dbReference type="AlphaFoldDB" id="A0A8C2GBF3"/>
<dbReference type="GO" id="GO:0031901">
    <property type="term" value="C:early endosome membrane"/>
    <property type="evidence" value="ECO:0007669"/>
    <property type="project" value="UniProtKB-SubCell"/>
</dbReference>
<dbReference type="Pfam" id="PF11979">
    <property type="entry name" value="SARA_C"/>
    <property type="match status" value="1"/>
</dbReference>
<dbReference type="PROSITE" id="PS50178">
    <property type="entry name" value="ZF_FYVE"/>
    <property type="match status" value="1"/>
</dbReference>
<dbReference type="Ensembl" id="ENSCCRT00020075647.1">
    <property type="protein sequence ID" value="ENSCCRP00020068809.1"/>
    <property type="gene ID" value="ENSCCRG00020031178.1"/>
</dbReference>
<feature type="domain" description="FYVE-type" evidence="12">
    <location>
        <begin position="380"/>
        <end position="438"/>
    </location>
</feature>
<dbReference type="FunFam" id="3.30.40.10:FF:000084">
    <property type="entry name" value="Zinc finger, FYVE domain-containing 9b"/>
    <property type="match status" value="1"/>
</dbReference>
<feature type="compositionally biased region" description="Pro residues" evidence="11">
    <location>
        <begin position="351"/>
        <end position="362"/>
    </location>
</feature>
<sequence>CPDATIVSSHHLDLQSFTPEQHTVTQTLPDVNALHYGLTSQSITLNQKDSYSNEQPLTGVDLLSSVDSRGIKSSAPPCPDRSLKPVCDLVNDTGSANLQQADSQEDFKELDVSEKQTNEELLVDFESPVVSCPGDASNAGGLPKHDSEINYNSFSLLDVILPAVGDPHGLSTITPLECNRIESLEDSSSNDQNSCPCEVSVNEDDVSNLVPHATNEATIETFASPESDGSLQYLEESEGSNVSSSSQDSSPLRTDATQTISHENATSPVEIQSVCTPNQDSNYGGARPKQLSNQTVRPPSERHRTGHADPDLPGLSAENGSQVSPNQDENTCEPPSYQQYDTSYGHDELSEPPPYPGESPDPPGHEVEDLGSKQPPWVPDSEAPNCMNCEQKFTFTKRRHHCRACGKVYCANCCNRKCRLKYLDKEARVCVICHVTIQRAQAHERMMSPTGPSPNPNIPSEYCSTIPPMQQARAAGTLNSPPPTVMVPVSVLKHPGFPREQKHVWFADGILPNGEVADTSKLSVQTRRSSQDSSPVTPDPPEGVILFFCHCIADVLVEERPAACQILLLLEEGGPQPLTFVLNANLLVNVKIVTYGGKRCWCLSSNGFQGVGQKELVFIIECLPEENSLPRDVFNLYISLYQDAQKGKFIEHLGNVTFTDSFLGSKDHGGVLFFTPTFQPLDGLALPQVSFLCGVLIQKLEVPWAKVFPLRLLLALGVQYNVYPCTLVSVRFRDSVFKETGHTIMNLLTDLRNYQYSLPVVENLRVHMEMGNSYIDIPKSRFNEMLKVVNSSNEHVISFGACFSSEADSHLVCLQNEDGSYQTQANSIPGKTRRVTGASFVVFNGALKASSGFIAKSSIVEDGLMVQIPPETMEGLRQALRDQTDFQIPCGKADSEETRENVNVRWVDWTTPVNTGVTSPVDGKSLEGVCSVKIQQDSEFEMDGRTIRCTEVFYVLKSSDVSLSAVLTSSAQFQREIATASCAALCPHLSVLMANGFNSLALRVSTDSDMVEYQAGSGGHLLPQKYMNDLDGALIPVIHGGSSCVPHQAMDMEFFFYISLSI</sequence>
<evidence type="ECO:0000256" key="7">
    <source>
        <dbReference type="ARBA" id="ARBA00022771"/>
    </source>
</evidence>
<dbReference type="Gene3D" id="3.30.500.40">
    <property type="match status" value="1"/>
</dbReference>
<dbReference type="InterPro" id="IPR011011">
    <property type="entry name" value="Znf_FYVE_PHD"/>
</dbReference>
<dbReference type="PANTHER" id="PTHR46319">
    <property type="entry name" value="ZINC FINGER FYVE DOMAIN-CONTAINING PROTEIN"/>
    <property type="match status" value="1"/>
</dbReference>
<accession>A0A8C2GBF3</accession>
<dbReference type="SUPFAM" id="SSF57903">
    <property type="entry name" value="FYVE/PHD zinc finger"/>
    <property type="match status" value="1"/>
</dbReference>
<dbReference type="GO" id="GO:0005829">
    <property type="term" value="C:cytosol"/>
    <property type="evidence" value="ECO:0007669"/>
    <property type="project" value="UniProtKB-ARBA"/>
</dbReference>
<dbReference type="Gene3D" id="3.30.1360.220">
    <property type="entry name" value="Domain of unknown function (DUF3480), N-terminal subdomain"/>
    <property type="match status" value="1"/>
</dbReference>
<evidence type="ECO:0000256" key="9">
    <source>
        <dbReference type="ARBA" id="ARBA00023136"/>
    </source>
</evidence>
<keyword evidence="6" id="KW-0967">Endosome</keyword>
<keyword evidence="8" id="KW-0862">Zinc</keyword>
<feature type="compositionally biased region" description="Low complexity" evidence="11">
    <location>
        <begin position="239"/>
        <end position="250"/>
    </location>
</feature>
<dbReference type="CDD" id="cd15729">
    <property type="entry name" value="FYVE_endofin"/>
    <property type="match status" value="1"/>
</dbReference>
<dbReference type="InterPro" id="IPR013083">
    <property type="entry name" value="Znf_RING/FYVE/PHD"/>
</dbReference>
<organism evidence="13 14">
    <name type="scientific">Cyprinus carpio</name>
    <name type="common">Common carp</name>
    <dbReference type="NCBI Taxonomy" id="7962"/>
    <lineage>
        <taxon>Eukaryota</taxon>
        <taxon>Metazoa</taxon>
        <taxon>Chordata</taxon>
        <taxon>Craniata</taxon>
        <taxon>Vertebrata</taxon>
        <taxon>Euteleostomi</taxon>
        <taxon>Actinopterygii</taxon>
        <taxon>Neopterygii</taxon>
        <taxon>Teleostei</taxon>
        <taxon>Ostariophysi</taxon>
        <taxon>Cypriniformes</taxon>
        <taxon>Cyprinidae</taxon>
        <taxon>Cyprininae</taxon>
        <taxon>Cyprinus</taxon>
    </lineage>
</organism>
<dbReference type="Pfam" id="PF01363">
    <property type="entry name" value="FYVE"/>
    <property type="match status" value="1"/>
</dbReference>
<dbReference type="GO" id="GO:0016197">
    <property type="term" value="P:endosomal transport"/>
    <property type="evidence" value="ECO:0007669"/>
    <property type="project" value="TreeGrafter"/>
</dbReference>
<keyword evidence="5" id="KW-0479">Metal-binding</keyword>
<dbReference type="PANTHER" id="PTHR46319:SF1">
    <property type="entry name" value="ZINC FINGER FYVE DOMAIN-CONTAINING PROTEIN 16"/>
    <property type="match status" value="1"/>
</dbReference>
<evidence type="ECO:0000256" key="1">
    <source>
        <dbReference type="ARBA" id="ARBA00004146"/>
    </source>
</evidence>
<dbReference type="SMART" id="SM00064">
    <property type="entry name" value="FYVE"/>
    <property type="match status" value="1"/>
</dbReference>
<dbReference type="Gene3D" id="3.30.40.10">
    <property type="entry name" value="Zinc/RING finger domain, C3HC4 (zinc finger)"/>
    <property type="match status" value="1"/>
</dbReference>
<dbReference type="SMART" id="SM01421">
    <property type="entry name" value="DUF3480"/>
    <property type="match status" value="1"/>
</dbReference>
<keyword evidence="4" id="KW-0597">Phosphoprotein</keyword>
<protein>
    <submittedName>
        <fullName evidence="13">Zinc finger, FYVE domain containing 16</fullName>
    </submittedName>
</protein>
<evidence type="ECO:0000256" key="5">
    <source>
        <dbReference type="ARBA" id="ARBA00022723"/>
    </source>
</evidence>
<dbReference type="SMART" id="SM01422">
    <property type="entry name" value="SARA"/>
    <property type="match status" value="1"/>
</dbReference>
<dbReference type="InterPro" id="IPR000306">
    <property type="entry name" value="Znf_FYVE"/>
</dbReference>
<proteinExistence type="predicted"/>
<dbReference type="InterPro" id="IPR037145">
    <property type="entry name" value="SARA_Smad-bd_sf"/>
</dbReference>
<dbReference type="GO" id="GO:0008270">
    <property type="term" value="F:zinc ion binding"/>
    <property type="evidence" value="ECO:0007669"/>
    <property type="project" value="UniProtKB-KW"/>
</dbReference>
<dbReference type="InterPro" id="IPR024608">
    <property type="entry name" value="SARA-like_SBD"/>
</dbReference>
<reference evidence="13" key="1">
    <citation type="submission" date="2025-08" db="UniProtKB">
        <authorList>
            <consortium name="Ensembl"/>
        </authorList>
    </citation>
    <scope>IDENTIFICATION</scope>
</reference>
<dbReference type="InterPro" id="IPR022557">
    <property type="entry name" value="SARA-like_C"/>
</dbReference>
<dbReference type="Proteomes" id="UP000694701">
    <property type="component" value="Unplaced"/>
</dbReference>